<keyword evidence="2" id="KW-1133">Transmembrane helix</keyword>
<evidence type="ECO:0000256" key="1">
    <source>
        <dbReference type="SAM" id="MobiDB-lite"/>
    </source>
</evidence>
<feature type="compositionally biased region" description="Low complexity" evidence="1">
    <location>
        <begin position="89"/>
        <end position="111"/>
    </location>
</feature>
<dbReference type="PANTHER" id="PTHR34203:SF13">
    <property type="entry name" value="EXPRESSED PROTEIN"/>
    <property type="match status" value="1"/>
</dbReference>
<organism evidence="5 6">
    <name type="scientific">Adineta ricciae</name>
    <name type="common">Rotifer</name>
    <dbReference type="NCBI Taxonomy" id="249248"/>
    <lineage>
        <taxon>Eukaryota</taxon>
        <taxon>Metazoa</taxon>
        <taxon>Spiralia</taxon>
        <taxon>Gnathifera</taxon>
        <taxon>Rotifera</taxon>
        <taxon>Eurotatoria</taxon>
        <taxon>Bdelloidea</taxon>
        <taxon>Adinetida</taxon>
        <taxon>Adinetidae</taxon>
        <taxon>Adineta</taxon>
    </lineage>
</organism>
<evidence type="ECO:0000256" key="2">
    <source>
        <dbReference type="SAM" id="Phobius"/>
    </source>
</evidence>
<accession>A0A816DD68</accession>
<dbReference type="InterPro" id="IPR052514">
    <property type="entry name" value="SAM-dependent_MTase"/>
</dbReference>
<gene>
    <name evidence="5" type="ORF">XAT740_LOCUS52010</name>
</gene>
<comment type="caution">
    <text evidence="5">The sequence shown here is derived from an EMBL/GenBank/DDBJ whole genome shotgun (WGS) entry which is preliminary data.</text>
</comment>
<dbReference type="Gene3D" id="3.40.50.150">
    <property type="entry name" value="Vaccinia Virus protein VP39"/>
    <property type="match status" value="1"/>
</dbReference>
<protein>
    <recommendedName>
        <fullName evidence="4">Methyltransferase FkbM domain-containing protein</fullName>
    </recommendedName>
</protein>
<name>A0A816DD68_ADIRI</name>
<feature type="region of interest" description="Disordered" evidence="1">
    <location>
        <begin position="88"/>
        <end position="111"/>
    </location>
</feature>
<dbReference type="InterPro" id="IPR029063">
    <property type="entry name" value="SAM-dependent_MTases_sf"/>
</dbReference>
<dbReference type="SUPFAM" id="SSF53335">
    <property type="entry name" value="S-adenosyl-L-methionine-dependent methyltransferases"/>
    <property type="match status" value="1"/>
</dbReference>
<evidence type="ECO:0000313" key="6">
    <source>
        <dbReference type="Proteomes" id="UP000663828"/>
    </source>
</evidence>
<dbReference type="EMBL" id="CAJNOR010008437">
    <property type="protein sequence ID" value="CAF1633195.1"/>
    <property type="molecule type" value="Genomic_DNA"/>
</dbReference>
<evidence type="ECO:0000313" key="5">
    <source>
        <dbReference type="EMBL" id="CAF1633195.1"/>
    </source>
</evidence>
<dbReference type="AlphaFoldDB" id="A0A816DD68"/>
<reference evidence="5" key="1">
    <citation type="submission" date="2021-02" db="EMBL/GenBank/DDBJ databases">
        <authorList>
            <person name="Nowell W R."/>
        </authorList>
    </citation>
    <scope>NUCLEOTIDE SEQUENCE</scope>
</reference>
<proteinExistence type="predicted"/>
<keyword evidence="6" id="KW-1185">Reference proteome</keyword>
<keyword evidence="3" id="KW-0732">Signal</keyword>
<feature type="chain" id="PRO_5032320440" description="Methyltransferase FkbM domain-containing protein" evidence="3">
    <location>
        <begin position="17"/>
        <end position="383"/>
    </location>
</feature>
<dbReference type="Proteomes" id="UP000663828">
    <property type="component" value="Unassembled WGS sequence"/>
</dbReference>
<feature type="signal peptide" evidence="3">
    <location>
        <begin position="1"/>
        <end position="16"/>
    </location>
</feature>
<dbReference type="InterPro" id="IPR006342">
    <property type="entry name" value="FkbM_mtfrase"/>
</dbReference>
<dbReference type="NCBIfam" id="TIGR01444">
    <property type="entry name" value="fkbM_fam"/>
    <property type="match status" value="1"/>
</dbReference>
<evidence type="ECO:0000256" key="3">
    <source>
        <dbReference type="SAM" id="SignalP"/>
    </source>
</evidence>
<sequence>MFLGEFCLICFFRCLALQTSDRASIQSFSSRVMYSTQCRREKLTTAGLFALIVIAIPLVYYTDLVESLKSIPLQVYVQGTGSIAESVAESTSTITTEETTTTPPITTTTTTSTTTPFEVVVHMNEQTPAYKLATRNGTKPFTDDARVTIFEVLHLYDKCRQDSSTIVVDVGANFGDFGLYTAACGCTVYMFEVEPILVALIRISVQINAFSPTLIHLYHNIVSDEPSNSTVELKSAVDVTANAEIPIAVASIQLDDISWPSSIFLLKIDFDDGEIDALQSAQQLFHDKRIQNLILYYNSVINDQTTKQNIVNYVKNDLKPRFVYIFHSNGKQLYGPLNQIHLEELPALEDKEQPVIGLFAVFDRQIRRKSIKAERYDSKVFFA</sequence>
<keyword evidence="2" id="KW-0812">Transmembrane</keyword>
<evidence type="ECO:0000259" key="4">
    <source>
        <dbReference type="Pfam" id="PF05050"/>
    </source>
</evidence>
<dbReference type="Pfam" id="PF05050">
    <property type="entry name" value="Methyltransf_21"/>
    <property type="match status" value="1"/>
</dbReference>
<feature type="transmembrane region" description="Helical" evidence="2">
    <location>
        <begin position="46"/>
        <end position="64"/>
    </location>
</feature>
<dbReference type="PANTHER" id="PTHR34203">
    <property type="entry name" value="METHYLTRANSFERASE, FKBM FAMILY PROTEIN"/>
    <property type="match status" value="1"/>
</dbReference>
<keyword evidence="2" id="KW-0472">Membrane</keyword>
<feature type="domain" description="Methyltransferase FkbM" evidence="4">
    <location>
        <begin position="169"/>
        <end position="298"/>
    </location>
</feature>